<sequence>MGKVEVKKKKKLSVMKILIYMLIAIVVINWIYKTPEEKKADLEEKVASYEEFESHCITYEDWNVGKGGNKNLNTLYNDPQECLEKELFIWQNDGTELTKGVAKLVFHKTDYYFTEEELKDDIQTEAENKYKLLEEIQRECKSTLLGGFSYDYYTDGYDYIIEDTLGEKSKMNEKIFNSLFEIKKTYKNN</sequence>
<evidence type="ECO:0000256" key="1">
    <source>
        <dbReference type="SAM" id="Phobius"/>
    </source>
</evidence>
<feature type="transmembrane region" description="Helical" evidence="1">
    <location>
        <begin position="12"/>
        <end position="32"/>
    </location>
</feature>
<protein>
    <submittedName>
        <fullName evidence="2">Uncharacterized protein</fullName>
    </submittedName>
</protein>
<name>A0A161QPY5_BACCE</name>
<gene>
    <name evidence="2" type="ORF">B4082_0927</name>
</gene>
<dbReference type="PATRIC" id="fig|1396.539.peg.5517"/>
<dbReference type="EMBL" id="LJKA01000012">
    <property type="protein sequence ID" value="KZD39835.1"/>
    <property type="molecule type" value="Genomic_DNA"/>
</dbReference>
<evidence type="ECO:0000313" key="3">
    <source>
        <dbReference type="Proteomes" id="UP000076501"/>
    </source>
</evidence>
<keyword evidence="1" id="KW-0472">Membrane</keyword>
<organism evidence="2 3">
    <name type="scientific">Bacillus cereus</name>
    <dbReference type="NCBI Taxonomy" id="1396"/>
    <lineage>
        <taxon>Bacteria</taxon>
        <taxon>Bacillati</taxon>
        <taxon>Bacillota</taxon>
        <taxon>Bacilli</taxon>
        <taxon>Bacillales</taxon>
        <taxon>Bacillaceae</taxon>
        <taxon>Bacillus</taxon>
        <taxon>Bacillus cereus group</taxon>
    </lineage>
</organism>
<reference evidence="2 3" key="1">
    <citation type="submission" date="2015-09" db="EMBL/GenBank/DDBJ databases">
        <title>Bacillus cereus food isolates.</title>
        <authorList>
            <person name="Boekhorst J."/>
        </authorList>
    </citation>
    <scope>NUCLEOTIDE SEQUENCE [LARGE SCALE GENOMIC DNA]</scope>
    <source>
        <strain evidence="2 3">B4082</strain>
    </source>
</reference>
<keyword evidence="1" id="KW-0812">Transmembrane</keyword>
<accession>A0A161QPY5</accession>
<dbReference type="Proteomes" id="UP000076501">
    <property type="component" value="Unassembled WGS sequence"/>
</dbReference>
<dbReference type="AlphaFoldDB" id="A0A161QPY5"/>
<proteinExistence type="predicted"/>
<comment type="caution">
    <text evidence="2">The sequence shown here is derived from an EMBL/GenBank/DDBJ whole genome shotgun (WGS) entry which is preliminary data.</text>
</comment>
<evidence type="ECO:0000313" key="2">
    <source>
        <dbReference type="EMBL" id="KZD39835.1"/>
    </source>
</evidence>
<keyword evidence="1" id="KW-1133">Transmembrane helix</keyword>